<evidence type="ECO:0000256" key="2">
    <source>
        <dbReference type="SAM" id="MobiDB-lite"/>
    </source>
</evidence>
<keyword evidence="1" id="KW-0833">Ubl conjugation pathway</keyword>
<reference evidence="4" key="1">
    <citation type="journal article" date="2014" name="Genome Announc.">
        <title>Draft genome sequence of Rhodosporidium toruloides CECT1137, an oleaginous yeast of biotechnological interest.</title>
        <authorList>
            <person name="Morin N."/>
            <person name="Calcas X."/>
            <person name="Devillers H."/>
            <person name="Durrens P."/>
            <person name="Sherman D.J."/>
            <person name="Nicaud J.-M."/>
            <person name="Neuveglise C."/>
        </authorList>
    </citation>
    <scope>NUCLEOTIDE SEQUENCE</scope>
    <source>
        <strain evidence="4">CECT1137</strain>
    </source>
</reference>
<name>A0A061B6R6_RHOTO</name>
<dbReference type="AlphaFoldDB" id="A0A061B6R6"/>
<dbReference type="OrthoDB" id="1158011at2759"/>
<dbReference type="PANTHER" id="PTHR24067">
    <property type="entry name" value="UBIQUITIN-CONJUGATING ENZYME E2"/>
    <property type="match status" value="1"/>
</dbReference>
<dbReference type="EMBL" id="LK052942">
    <property type="protein sequence ID" value="CDR42584.1"/>
    <property type="molecule type" value="Genomic_DNA"/>
</dbReference>
<dbReference type="Pfam" id="PF00179">
    <property type="entry name" value="UQ_con"/>
    <property type="match status" value="1"/>
</dbReference>
<feature type="compositionally biased region" description="Low complexity" evidence="2">
    <location>
        <begin position="327"/>
        <end position="350"/>
    </location>
</feature>
<protein>
    <submittedName>
        <fullName evidence="4">RHTO0S07e01706g1_1</fullName>
    </submittedName>
</protein>
<dbReference type="InterPro" id="IPR000608">
    <property type="entry name" value="UBC"/>
</dbReference>
<gene>
    <name evidence="4" type="ORF">RHTO0S_07e01706g</name>
</gene>
<dbReference type="CDD" id="cd23799">
    <property type="entry name" value="UBCc_UBE2J"/>
    <property type="match status" value="1"/>
</dbReference>
<proteinExistence type="predicted"/>
<feature type="compositionally biased region" description="Acidic residues" evidence="2">
    <location>
        <begin position="218"/>
        <end position="232"/>
    </location>
</feature>
<accession>A0A061B6R6</accession>
<organism evidence="4">
    <name type="scientific">Rhodotorula toruloides</name>
    <name type="common">Yeast</name>
    <name type="synonym">Rhodosporidium toruloides</name>
    <dbReference type="NCBI Taxonomy" id="5286"/>
    <lineage>
        <taxon>Eukaryota</taxon>
        <taxon>Fungi</taxon>
        <taxon>Dikarya</taxon>
        <taxon>Basidiomycota</taxon>
        <taxon>Pucciniomycotina</taxon>
        <taxon>Microbotryomycetes</taxon>
        <taxon>Sporidiobolales</taxon>
        <taxon>Sporidiobolaceae</taxon>
        <taxon>Rhodotorula</taxon>
    </lineage>
</organism>
<feature type="region of interest" description="Disordered" evidence="2">
    <location>
        <begin position="200"/>
        <end position="356"/>
    </location>
</feature>
<feature type="domain" description="UBC core" evidence="3">
    <location>
        <begin position="13"/>
        <end position="163"/>
    </location>
</feature>
<feature type="region of interest" description="Disordered" evidence="2">
    <location>
        <begin position="172"/>
        <end position="191"/>
    </location>
</feature>
<evidence type="ECO:0000313" key="4">
    <source>
        <dbReference type="EMBL" id="CDR42584.1"/>
    </source>
</evidence>
<feature type="compositionally biased region" description="Low complexity" evidence="2">
    <location>
        <begin position="245"/>
        <end position="255"/>
    </location>
</feature>
<dbReference type="FunFam" id="3.10.110.10:FF:000086">
    <property type="entry name" value="Ubiquitin-conjugating enzyme E2 J1"/>
    <property type="match status" value="1"/>
</dbReference>
<dbReference type="InterPro" id="IPR016135">
    <property type="entry name" value="UBQ-conjugating_enzyme/RWD"/>
</dbReference>
<evidence type="ECO:0000256" key="1">
    <source>
        <dbReference type="ARBA" id="ARBA00022786"/>
    </source>
</evidence>
<dbReference type="SMART" id="SM00212">
    <property type="entry name" value="UBCc"/>
    <property type="match status" value="1"/>
</dbReference>
<dbReference type="PROSITE" id="PS50127">
    <property type="entry name" value="UBC_2"/>
    <property type="match status" value="1"/>
</dbReference>
<dbReference type="InterPro" id="IPR050113">
    <property type="entry name" value="Ub_conjugating_enzyme"/>
</dbReference>
<evidence type="ECO:0000259" key="3">
    <source>
        <dbReference type="PROSITE" id="PS50127"/>
    </source>
</evidence>
<dbReference type="SUPFAM" id="SSF54495">
    <property type="entry name" value="UBC-like"/>
    <property type="match status" value="1"/>
</dbReference>
<feature type="compositionally biased region" description="Pro residues" evidence="2">
    <location>
        <begin position="305"/>
        <end position="326"/>
    </location>
</feature>
<dbReference type="Gene3D" id="3.10.110.10">
    <property type="entry name" value="Ubiquitin Conjugating Enzyme"/>
    <property type="match status" value="1"/>
</dbReference>
<sequence length="401" mass="41393">MAAARAGLSTRSAGVRRLLQEAKELEKDDCPDFAAAPLEDDLFSWHFTIRGPGGDYEGGVYHGKMILPSEYPFKPPEIYMLTPSGRFEVNKKICLSISSFHPETWQPSWGVRTALLALMAFFDTEPKGAVGSLDAPPAERQRLAKASRSYQCTTCGFDAGDSTAFASLRAPQEGQQANEVGEAAAHDADKQADVKVVAAEETRGTAPKSAFAGSVGGSDEEDEAEGTAEDTPADSTSSTTIFATSPPSSVVRSPSGARAPYGRHHQPTSPGHPPPAHRHPDTSASTPSLAGPLVPPGAPRLSPAHLPPRPSYAPATAPPLRSPPTSPAATSPSHPSPSASSASSASNAPVSPAPPALPALPPGVTLAQASVGGIGGPPSWVDRAIVVVLLALVAVVVRKLA</sequence>